<dbReference type="Gene3D" id="1.10.760.10">
    <property type="entry name" value="Cytochrome c-like domain"/>
    <property type="match status" value="1"/>
</dbReference>
<protein>
    <submittedName>
        <fullName evidence="8">Unannotated protein</fullName>
    </submittedName>
</protein>
<evidence type="ECO:0000313" key="8">
    <source>
        <dbReference type="EMBL" id="CAB4862133.1"/>
    </source>
</evidence>
<dbReference type="PROSITE" id="PS51007">
    <property type="entry name" value="CYTC"/>
    <property type="match status" value="1"/>
</dbReference>
<keyword evidence="1" id="KW-0813">Transport</keyword>
<reference evidence="8" key="1">
    <citation type="submission" date="2020-05" db="EMBL/GenBank/DDBJ databases">
        <authorList>
            <person name="Chiriac C."/>
            <person name="Salcher M."/>
            <person name="Ghai R."/>
            <person name="Kavagutti S V."/>
        </authorList>
    </citation>
    <scope>NUCLEOTIDE SEQUENCE</scope>
</reference>
<proteinExistence type="predicted"/>
<organism evidence="8">
    <name type="scientific">freshwater metagenome</name>
    <dbReference type="NCBI Taxonomy" id="449393"/>
    <lineage>
        <taxon>unclassified sequences</taxon>
        <taxon>metagenomes</taxon>
        <taxon>ecological metagenomes</taxon>
    </lineage>
</organism>
<dbReference type="PANTHER" id="PTHR37823">
    <property type="entry name" value="CYTOCHROME C-553-LIKE"/>
    <property type="match status" value="1"/>
</dbReference>
<feature type="region of interest" description="Disordered" evidence="6">
    <location>
        <begin position="31"/>
        <end position="69"/>
    </location>
</feature>
<accession>A0A6J7D4W8</accession>
<evidence type="ECO:0000256" key="3">
    <source>
        <dbReference type="ARBA" id="ARBA00022723"/>
    </source>
</evidence>
<dbReference type="GO" id="GO:0020037">
    <property type="term" value="F:heme binding"/>
    <property type="evidence" value="ECO:0007669"/>
    <property type="project" value="InterPro"/>
</dbReference>
<evidence type="ECO:0000256" key="6">
    <source>
        <dbReference type="SAM" id="MobiDB-lite"/>
    </source>
</evidence>
<dbReference type="GO" id="GO:0009055">
    <property type="term" value="F:electron transfer activity"/>
    <property type="evidence" value="ECO:0007669"/>
    <property type="project" value="InterPro"/>
</dbReference>
<gene>
    <name evidence="8" type="ORF">UFOPK3423_00286</name>
</gene>
<dbReference type="GO" id="GO:0005506">
    <property type="term" value="F:iron ion binding"/>
    <property type="evidence" value="ECO:0007669"/>
    <property type="project" value="InterPro"/>
</dbReference>
<keyword evidence="3" id="KW-0479">Metal-binding</keyword>
<feature type="domain" description="Cytochrome c" evidence="7">
    <location>
        <begin position="71"/>
        <end position="147"/>
    </location>
</feature>
<dbReference type="Pfam" id="PF13442">
    <property type="entry name" value="Cytochrome_CBB3"/>
    <property type="match status" value="1"/>
</dbReference>
<keyword evidence="4" id="KW-0249">Electron transport</keyword>
<evidence type="ECO:0000259" key="7">
    <source>
        <dbReference type="PROSITE" id="PS51007"/>
    </source>
</evidence>
<keyword evidence="5" id="KW-0408">Iron</keyword>
<dbReference type="InterPro" id="IPR008168">
    <property type="entry name" value="Cyt_C_IC"/>
</dbReference>
<keyword evidence="2" id="KW-0349">Heme</keyword>
<dbReference type="InterPro" id="IPR009056">
    <property type="entry name" value="Cyt_c-like_dom"/>
</dbReference>
<feature type="compositionally biased region" description="Low complexity" evidence="6">
    <location>
        <begin position="53"/>
        <end position="69"/>
    </location>
</feature>
<dbReference type="PROSITE" id="PS51257">
    <property type="entry name" value="PROKAR_LIPOPROTEIN"/>
    <property type="match status" value="1"/>
</dbReference>
<dbReference type="AlphaFoldDB" id="A0A6J7D4W8"/>
<sequence>MKKTLAPRLIALAAVAALAGGVLAACGSDNATGPSKQEVAEATGNSPTRTLSEAPAQTTTEAAPEQTTTQVAAVDGKAVFTENCAGCHTLKAAGSNGMVGPVLDQAKPAEALVVTRVTNGKGAMPAFSGQLDEAQITAVAKYVAENAGA</sequence>
<dbReference type="SUPFAM" id="SSF46626">
    <property type="entry name" value="Cytochrome c"/>
    <property type="match status" value="1"/>
</dbReference>
<dbReference type="InterPro" id="IPR051811">
    <property type="entry name" value="Cytochrome_c550/c551-like"/>
</dbReference>
<dbReference type="EMBL" id="CAFBLQ010000019">
    <property type="protein sequence ID" value="CAB4862133.1"/>
    <property type="molecule type" value="Genomic_DNA"/>
</dbReference>
<evidence type="ECO:0000256" key="4">
    <source>
        <dbReference type="ARBA" id="ARBA00022982"/>
    </source>
</evidence>
<name>A0A6J7D4W8_9ZZZZ</name>
<evidence type="ECO:0000256" key="5">
    <source>
        <dbReference type="ARBA" id="ARBA00023004"/>
    </source>
</evidence>
<evidence type="ECO:0000256" key="1">
    <source>
        <dbReference type="ARBA" id="ARBA00022448"/>
    </source>
</evidence>
<dbReference type="PRINTS" id="PR00605">
    <property type="entry name" value="CYTCHROMECIC"/>
</dbReference>
<evidence type="ECO:0000256" key="2">
    <source>
        <dbReference type="ARBA" id="ARBA00022617"/>
    </source>
</evidence>
<dbReference type="InterPro" id="IPR036909">
    <property type="entry name" value="Cyt_c-like_dom_sf"/>
</dbReference>